<dbReference type="AlphaFoldDB" id="A0A6L2JQS2"/>
<evidence type="ECO:0000313" key="2">
    <source>
        <dbReference type="EMBL" id="GEU37974.1"/>
    </source>
</evidence>
<name>A0A6L2JQS2_TANCI</name>
<keyword evidence="1" id="KW-0472">Membrane</keyword>
<dbReference type="EMBL" id="BKCJ010000996">
    <property type="protein sequence ID" value="GEU37974.1"/>
    <property type="molecule type" value="Genomic_DNA"/>
</dbReference>
<feature type="transmembrane region" description="Helical" evidence="1">
    <location>
        <begin position="380"/>
        <end position="407"/>
    </location>
</feature>
<sequence length="514" mass="57082">MSSYFSSIPFVLNIFGFNILYRGNPLPKKNNYVELNRLSEDFGKRFVPQQELSAEQAFWLQTSHPNIDQYDISPVKIEAPRELPKPRRLKGIGKTKWHHEELVVAIYGSKSCFVSVGVGNTNLVISGSKINFREDMGTMKLVKKLVHRGYGKPVPNGDGIQCPIVHTKPPCTIFLTDGRLWVICWGVRGYDDHGYVVEVVMRVDRKGETRDERGSPESVMLLPLCWNDICGIEKSTTIWPKEPSHCIPSTTSAPSMGRTKNGNEGIGVMARLRKDAIRGWMILCILPESTNIGGMEFVSGLGEVSFSNRYSMGVCVGAAWKEQRSSAWVVGYESSLSTTIKNWGGLHLWIGWNFSGQRKHNPAAFRFCNASGDKRVTGRVVVGFAGVISSGVWVVVFGTVGGGVWLMDGVDDEVKRRWWGSYVVEKKVLLGLEKPIKWVRTVEGGDGDFRRADLQAMGCGGMVGFFFIVVFYAGGFGFLEGEKESVVLFEVMCQLTHDNVLFFGGSGGVFKDLL</sequence>
<keyword evidence="1" id="KW-1133">Transmembrane helix</keyword>
<reference evidence="2" key="1">
    <citation type="journal article" date="2019" name="Sci. Rep.">
        <title>Draft genome of Tanacetum cinerariifolium, the natural source of mosquito coil.</title>
        <authorList>
            <person name="Yamashiro T."/>
            <person name="Shiraishi A."/>
            <person name="Satake H."/>
            <person name="Nakayama K."/>
        </authorList>
    </citation>
    <scope>NUCLEOTIDE SEQUENCE</scope>
</reference>
<accession>A0A6L2JQS2</accession>
<evidence type="ECO:0000256" key="1">
    <source>
        <dbReference type="SAM" id="Phobius"/>
    </source>
</evidence>
<comment type="caution">
    <text evidence="2">The sequence shown here is derived from an EMBL/GenBank/DDBJ whole genome shotgun (WGS) entry which is preliminary data.</text>
</comment>
<keyword evidence="1" id="KW-0812">Transmembrane</keyword>
<organism evidence="2">
    <name type="scientific">Tanacetum cinerariifolium</name>
    <name type="common">Dalmatian daisy</name>
    <name type="synonym">Chrysanthemum cinerariifolium</name>
    <dbReference type="NCBI Taxonomy" id="118510"/>
    <lineage>
        <taxon>Eukaryota</taxon>
        <taxon>Viridiplantae</taxon>
        <taxon>Streptophyta</taxon>
        <taxon>Embryophyta</taxon>
        <taxon>Tracheophyta</taxon>
        <taxon>Spermatophyta</taxon>
        <taxon>Magnoliopsida</taxon>
        <taxon>eudicotyledons</taxon>
        <taxon>Gunneridae</taxon>
        <taxon>Pentapetalae</taxon>
        <taxon>asterids</taxon>
        <taxon>campanulids</taxon>
        <taxon>Asterales</taxon>
        <taxon>Asteraceae</taxon>
        <taxon>Asteroideae</taxon>
        <taxon>Anthemideae</taxon>
        <taxon>Anthemidinae</taxon>
        <taxon>Tanacetum</taxon>
    </lineage>
</organism>
<feature type="transmembrane region" description="Helical" evidence="1">
    <location>
        <begin position="459"/>
        <end position="479"/>
    </location>
</feature>
<proteinExistence type="predicted"/>
<gene>
    <name evidence="2" type="ORF">Tci_009952</name>
</gene>
<protein>
    <submittedName>
        <fullName evidence="2">Uncharacterized protein</fullName>
    </submittedName>
</protein>